<dbReference type="InterPro" id="IPR011053">
    <property type="entry name" value="Single_hybrid_motif"/>
</dbReference>
<evidence type="ECO:0000256" key="7">
    <source>
        <dbReference type="ARBA" id="ARBA00022823"/>
    </source>
</evidence>
<dbReference type="PROSITE" id="PS50968">
    <property type="entry name" value="BIOTINYL_LIPOYL"/>
    <property type="match status" value="2"/>
</dbReference>
<dbReference type="Pfam" id="PF00364">
    <property type="entry name" value="Biotin_lipoyl"/>
    <property type="match status" value="2"/>
</dbReference>
<evidence type="ECO:0000256" key="8">
    <source>
        <dbReference type="ARBA" id="ARBA00023315"/>
    </source>
</evidence>
<feature type="compositionally biased region" description="Polar residues" evidence="13">
    <location>
        <begin position="114"/>
        <end position="128"/>
    </location>
</feature>
<evidence type="ECO:0000256" key="3">
    <source>
        <dbReference type="ARBA" id="ARBA00013114"/>
    </source>
</evidence>
<comment type="similarity">
    <text evidence="2">Belongs to the 2-oxoacid dehydrogenase family.</text>
</comment>
<sequence>MSDEIIKVPDIGSGEAEVIEICVNPGDTIEAEDSLIVLESDKATMEVPAPKAGTVVEILLKVGDNVAEGAELLKLSAASKDMSDNERSEIDPVDDKTVAVSEGQSITPIEETAEVSTDTSSQPRTESVSVPDIGAENVPVIEVCVSVGDAIKAEDSLIVLESDKATMEVPAPMAGTVTAMHVKEGDSVSEGTLILELQVFSSATPSEAVPDKAATGLHGQTTSAAVQQPSTETKKTPSDSVALDKTNQSVHAGPAVRKLARELGVDLTQPKGTGPNNRILKEDVQAYVKTQLSEIPITETASGAGIPAVPAVDFSQWGDTDEKPLTRLRTLASQNFQRAWLNVPHVTQFDEADITELETFRKAHKVVAEARQTKMTPLPFILKACAYALKELPQFCASLNPEGSALIYKHYINIGIAVDTPDGLLVPVIKDVDKKGLWELAAECIELAGKARDKKLKPAEMQGGCFTISSLGAIGGTAFTPIVNAPEVAILGLSKAAMKPVWKGESFTPRLLLPLSLSYDHRAINGADAARFTALLSDVLSDIRKLLL</sequence>
<evidence type="ECO:0000256" key="13">
    <source>
        <dbReference type="SAM" id="MobiDB-lite"/>
    </source>
</evidence>
<dbReference type="Pfam" id="PF02817">
    <property type="entry name" value="E3_binding"/>
    <property type="match status" value="1"/>
</dbReference>
<feature type="domain" description="Peripheral subunit-binding (PSBD)" evidence="15">
    <location>
        <begin position="251"/>
        <end position="288"/>
    </location>
</feature>
<evidence type="ECO:0000259" key="14">
    <source>
        <dbReference type="PROSITE" id="PS50968"/>
    </source>
</evidence>
<comment type="catalytic activity">
    <reaction evidence="12">
        <text>N(6)-[(R)-dihydrolipoyl]-L-lysyl-[protein] + acetyl-CoA = N(6)-[(R)-S(8)-acetyldihydrolipoyl]-L-lysyl-[protein] + CoA</text>
        <dbReference type="Rhea" id="RHEA:17017"/>
        <dbReference type="Rhea" id="RHEA-COMP:10475"/>
        <dbReference type="Rhea" id="RHEA-COMP:10478"/>
        <dbReference type="ChEBI" id="CHEBI:57287"/>
        <dbReference type="ChEBI" id="CHEBI:57288"/>
        <dbReference type="ChEBI" id="CHEBI:83100"/>
        <dbReference type="ChEBI" id="CHEBI:83111"/>
        <dbReference type="EC" id="2.3.1.12"/>
    </reaction>
</comment>
<dbReference type="Gene3D" id="2.40.50.100">
    <property type="match status" value="2"/>
</dbReference>
<dbReference type="FunFam" id="2.40.50.100:FF:000009">
    <property type="entry name" value="Acetyltransferase component of pyruvate dehydrogenase complex"/>
    <property type="match status" value="2"/>
</dbReference>
<keyword evidence="5 16" id="KW-0808">Transferase</keyword>
<comment type="cofactor">
    <cofactor evidence="1">
        <name>(R)-lipoate</name>
        <dbReference type="ChEBI" id="CHEBI:83088"/>
    </cofactor>
</comment>
<dbReference type="SUPFAM" id="SSF51230">
    <property type="entry name" value="Single hybrid motif"/>
    <property type="match status" value="2"/>
</dbReference>
<evidence type="ECO:0000256" key="6">
    <source>
        <dbReference type="ARBA" id="ARBA00022737"/>
    </source>
</evidence>
<dbReference type="InterPro" id="IPR036625">
    <property type="entry name" value="E3-bd_dom_sf"/>
</dbReference>
<dbReference type="InterPro" id="IPR004167">
    <property type="entry name" value="PSBD"/>
</dbReference>
<dbReference type="PROSITE" id="PS00189">
    <property type="entry name" value="LIPOYL"/>
    <property type="match status" value="2"/>
</dbReference>
<name>A0A2H9T8Z0_9ZZZZ</name>
<dbReference type="PROSITE" id="PS51826">
    <property type="entry name" value="PSBD"/>
    <property type="match status" value="1"/>
</dbReference>
<feature type="domain" description="Lipoyl-binding" evidence="14">
    <location>
        <begin position="125"/>
        <end position="198"/>
    </location>
</feature>
<evidence type="ECO:0000256" key="11">
    <source>
        <dbReference type="ARBA" id="ARBA00031531"/>
    </source>
</evidence>
<dbReference type="CDD" id="cd06849">
    <property type="entry name" value="lipoyl_domain"/>
    <property type="match status" value="2"/>
</dbReference>
<dbReference type="InterPro" id="IPR001078">
    <property type="entry name" value="2-oxoacid_DH_actylTfrase"/>
</dbReference>
<comment type="function">
    <text evidence="9">The pyruvate dehydrogenase complex catalyzes the overall conversion of pyruvate to acetyl-CoA and CO(2). It contains multiple copies of three enzymatic components: pyruvate dehydrogenase (E1), dihydrolipoamide acetyltransferase (E2) and lipoamide dehydrogenase (E3).</text>
</comment>
<dbReference type="EMBL" id="NSIT01000058">
    <property type="protein sequence ID" value="PJE79608.1"/>
    <property type="molecule type" value="Genomic_DNA"/>
</dbReference>
<proteinExistence type="inferred from homology"/>
<dbReference type="EC" id="2.3.1.12" evidence="3"/>
<feature type="region of interest" description="Disordered" evidence="13">
    <location>
        <begin position="216"/>
        <end position="253"/>
    </location>
</feature>
<evidence type="ECO:0000256" key="12">
    <source>
        <dbReference type="ARBA" id="ARBA00048370"/>
    </source>
</evidence>
<dbReference type="GO" id="GO:0005737">
    <property type="term" value="C:cytoplasm"/>
    <property type="evidence" value="ECO:0007669"/>
    <property type="project" value="TreeGrafter"/>
</dbReference>
<evidence type="ECO:0000256" key="1">
    <source>
        <dbReference type="ARBA" id="ARBA00001938"/>
    </source>
</evidence>
<reference evidence="16" key="1">
    <citation type="journal article" date="2017" name="Appl. Environ. Microbiol.">
        <title>Molecular characterization of an Endozoicomonas-like organism causing infection in king scallop Pecten maximus L.</title>
        <authorList>
            <person name="Cano I."/>
            <person name="van Aerle R."/>
            <person name="Ross S."/>
            <person name="Verner-Jeffreys D.W."/>
            <person name="Paley R.K."/>
            <person name="Rimmer G."/>
            <person name="Ryder D."/>
            <person name="Hooper P."/>
            <person name="Stone D."/>
            <person name="Feist S.W."/>
        </authorList>
    </citation>
    <scope>NUCLEOTIDE SEQUENCE</scope>
</reference>
<accession>A0A2H9T8Z0</accession>
<keyword evidence="6" id="KW-0677">Repeat</keyword>
<evidence type="ECO:0000256" key="4">
    <source>
        <dbReference type="ARBA" id="ARBA00016300"/>
    </source>
</evidence>
<dbReference type="InterPro" id="IPR006256">
    <property type="entry name" value="AcTrfase_Pyrv_DH_cplx"/>
</dbReference>
<feature type="domain" description="Lipoyl-binding" evidence="14">
    <location>
        <begin position="3"/>
        <end position="76"/>
    </location>
</feature>
<feature type="compositionally biased region" description="Polar residues" evidence="13">
    <location>
        <begin position="218"/>
        <end position="231"/>
    </location>
</feature>
<keyword evidence="7" id="KW-0450">Lipoyl</keyword>
<feature type="compositionally biased region" description="Basic and acidic residues" evidence="13">
    <location>
        <begin position="81"/>
        <end position="97"/>
    </location>
</feature>
<dbReference type="Pfam" id="PF00198">
    <property type="entry name" value="2-oxoacid_dh"/>
    <property type="match status" value="1"/>
</dbReference>
<dbReference type="PANTHER" id="PTHR43178">
    <property type="entry name" value="DIHYDROLIPOAMIDE ACETYLTRANSFERASE COMPONENT OF PYRUVATE DEHYDROGENASE COMPLEX"/>
    <property type="match status" value="1"/>
</dbReference>
<dbReference type="AlphaFoldDB" id="A0A2H9T8Z0"/>
<dbReference type="GO" id="GO:0006086">
    <property type="term" value="P:pyruvate decarboxylation to acetyl-CoA"/>
    <property type="evidence" value="ECO:0007669"/>
    <property type="project" value="TreeGrafter"/>
</dbReference>
<evidence type="ECO:0000259" key="15">
    <source>
        <dbReference type="PROSITE" id="PS51826"/>
    </source>
</evidence>
<gene>
    <name evidence="16" type="primary">aceF</name>
    <name evidence="16" type="ORF">CI610_01417</name>
</gene>
<dbReference type="GO" id="GO:0045254">
    <property type="term" value="C:pyruvate dehydrogenase complex"/>
    <property type="evidence" value="ECO:0007669"/>
    <property type="project" value="InterPro"/>
</dbReference>
<dbReference type="FunFam" id="3.30.559.10:FF:000004">
    <property type="entry name" value="Acetyltransferase component of pyruvate dehydrogenase complex"/>
    <property type="match status" value="1"/>
</dbReference>
<dbReference type="InterPro" id="IPR050743">
    <property type="entry name" value="2-oxoacid_DH_E2_comp"/>
</dbReference>
<dbReference type="NCBIfam" id="TIGR01348">
    <property type="entry name" value="PDHac_trf_long"/>
    <property type="match status" value="1"/>
</dbReference>
<dbReference type="Gene3D" id="3.30.559.10">
    <property type="entry name" value="Chloramphenicol acetyltransferase-like domain"/>
    <property type="match status" value="1"/>
</dbReference>
<evidence type="ECO:0000256" key="10">
    <source>
        <dbReference type="ARBA" id="ARBA00029730"/>
    </source>
</evidence>
<dbReference type="SUPFAM" id="SSF52777">
    <property type="entry name" value="CoA-dependent acyltransferases"/>
    <property type="match status" value="1"/>
</dbReference>
<evidence type="ECO:0000256" key="2">
    <source>
        <dbReference type="ARBA" id="ARBA00007317"/>
    </source>
</evidence>
<feature type="region of interest" description="Disordered" evidence="13">
    <location>
        <begin position="79"/>
        <end position="129"/>
    </location>
</feature>
<dbReference type="InterPro" id="IPR003016">
    <property type="entry name" value="2-oxoA_DH_lipoyl-BS"/>
</dbReference>
<evidence type="ECO:0000313" key="16">
    <source>
        <dbReference type="EMBL" id="PJE79608.1"/>
    </source>
</evidence>
<dbReference type="PANTHER" id="PTHR43178:SF2">
    <property type="entry name" value="DIHYDROLIPOYLLYSINE-RESIDUE ACETYLTRANSFERASE COMPONENT OF PYRUVATE DEHYDROGENASE COMPLEX"/>
    <property type="match status" value="1"/>
</dbReference>
<dbReference type="SUPFAM" id="SSF47005">
    <property type="entry name" value="Peripheral subunit-binding domain of 2-oxo acid dehydrogenase complex"/>
    <property type="match status" value="1"/>
</dbReference>
<dbReference type="Gene3D" id="4.10.320.10">
    <property type="entry name" value="E3-binding domain"/>
    <property type="match status" value="1"/>
</dbReference>
<evidence type="ECO:0000256" key="5">
    <source>
        <dbReference type="ARBA" id="ARBA00022679"/>
    </source>
</evidence>
<dbReference type="GO" id="GO:0004742">
    <property type="term" value="F:dihydrolipoyllysine-residue acetyltransferase activity"/>
    <property type="evidence" value="ECO:0007669"/>
    <property type="project" value="UniProtKB-EC"/>
</dbReference>
<dbReference type="InterPro" id="IPR000089">
    <property type="entry name" value="Biotin_lipoyl"/>
</dbReference>
<dbReference type="InterPro" id="IPR023213">
    <property type="entry name" value="CAT-like_dom_sf"/>
</dbReference>
<keyword evidence="16" id="KW-0670">Pyruvate</keyword>
<organism evidence="16">
    <name type="scientific">invertebrate metagenome</name>
    <dbReference type="NCBI Taxonomy" id="1711999"/>
    <lineage>
        <taxon>unclassified sequences</taxon>
        <taxon>metagenomes</taxon>
        <taxon>organismal metagenomes</taxon>
    </lineage>
</organism>
<protein>
    <recommendedName>
        <fullName evidence="4">Dihydrolipoyllysine-residue acetyltransferase component of pyruvate dehydrogenase complex</fullName>
        <ecNumber evidence="3">2.3.1.12</ecNumber>
    </recommendedName>
    <alternativeName>
        <fullName evidence="10">Dihydrolipoamide acetyltransferase component of pyruvate dehydrogenase complex</fullName>
    </alternativeName>
    <alternativeName>
        <fullName evidence="11">E2</fullName>
    </alternativeName>
</protein>
<evidence type="ECO:0000256" key="9">
    <source>
        <dbReference type="ARBA" id="ARBA00025211"/>
    </source>
</evidence>
<keyword evidence="8 16" id="KW-0012">Acyltransferase</keyword>
<dbReference type="GO" id="GO:0031405">
    <property type="term" value="F:lipoic acid binding"/>
    <property type="evidence" value="ECO:0007669"/>
    <property type="project" value="TreeGrafter"/>
</dbReference>
<comment type="caution">
    <text evidence="16">The sequence shown here is derived from an EMBL/GenBank/DDBJ whole genome shotgun (WGS) entry which is preliminary data.</text>
</comment>